<keyword evidence="1" id="KW-0227">DNA damage</keyword>
<keyword evidence="3" id="KW-0489">Methyltransferase</keyword>
<dbReference type="Gene3D" id="1.10.10.10">
    <property type="entry name" value="Winged helix-like DNA-binding domain superfamily/Winged helix DNA-binding domain"/>
    <property type="match status" value="1"/>
</dbReference>
<dbReference type="SUPFAM" id="SSF46767">
    <property type="entry name" value="Methylated DNA-protein cysteine methyltransferase, C-terminal domain"/>
    <property type="match status" value="1"/>
</dbReference>
<proteinExistence type="predicted"/>
<name>A0A380JCQ1_STRDO</name>
<organism evidence="3 4">
    <name type="scientific">Streptococcus downei MFe28</name>
    <dbReference type="NCBI Taxonomy" id="764290"/>
    <lineage>
        <taxon>Bacteria</taxon>
        <taxon>Bacillati</taxon>
        <taxon>Bacillota</taxon>
        <taxon>Bacilli</taxon>
        <taxon>Lactobacillales</taxon>
        <taxon>Streptococcaceae</taxon>
        <taxon>Streptococcus</taxon>
    </lineage>
</organism>
<evidence type="ECO:0000313" key="3">
    <source>
        <dbReference type="EMBL" id="SUN35782.1"/>
    </source>
</evidence>
<evidence type="ECO:0000259" key="2">
    <source>
        <dbReference type="Pfam" id="PF01035"/>
    </source>
</evidence>
<feature type="domain" description="Methylated-DNA-[protein]-cysteine S-methyltransferase DNA binding" evidence="2">
    <location>
        <begin position="13"/>
        <end position="91"/>
    </location>
</feature>
<dbReference type="GO" id="GO:0008168">
    <property type="term" value="F:methyltransferase activity"/>
    <property type="evidence" value="ECO:0007669"/>
    <property type="project" value="UniProtKB-KW"/>
</dbReference>
<keyword evidence="3" id="KW-0808">Transferase</keyword>
<gene>
    <name evidence="3" type="ORF">NCTC11391_00821</name>
</gene>
<protein>
    <submittedName>
        <fullName evidence="3">Predicted methylated DNA-protein cysteine methyltransferase</fullName>
    </submittedName>
</protein>
<dbReference type="Pfam" id="PF01035">
    <property type="entry name" value="DNA_binding_1"/>
    <property type="match status" value="1"/>
</dbReference>
<evidence type="ECO:0000313" key="4">
    <source>
        <dbReference type="Proteomes" id="UP000254082"/>
    </source>
</evidence>
<dbReference type="RefSeq" id="WP_003000849.1">
    <property type="nucleotide sequence ID" value="NZ_UHFA01000002.1"/>
</dbReference>
<dbReference type="InterPro" id="IPR036217">
    <property type="entry name" value="MethylDNA_cys_MeTrfase_DNAb"/>
</dbReference>
<dbReference type="GO" id="GO:0006281">
    <property type="term" value="P:DNA repair"/>
    <property type="evidence" value="ECO:0007669"/>
    <property type="project" value="InterPro"/>
</dbReference>
<dbReference type="InterPro" id="IPR036388">
    <property type="entry name" value="WH-like_DNA-bd_sf"/>
</dbReference>
<dbReference type="InterPro" id="IPR014048">
    <property type="entry name" value="MethylDNA_cys_MeTrfase_DNA-bd"/>
</dbReference>
<dbReference type="EMBL" id="UHFA01000002">
    <property type="protein sequence ID" value="SUN35782.1"/>
    <property type="molecule type" value="Genomic_DNA"/>
</dbReference>
<dbReference type="Proteomes" id="UP000254082">
    <property type="component" value="Unassembled WGS sequence"/>
</dbReference>
<evidence type="ECO:0000256" key="1">
    <source>
        <dbReference type="ARBA" id="ARBA00022763"/>
    </source>
</evidence>
<accession>A0A380JCQ1</accession>
<dbReference type="OrthoDB" id="1796440at2"/>
<keyword evidence="4" id="KW-1185">Reference proteome</keyword>
<dbReference type="AlphaFoldDB" id="A0A380JCQ1"/>
<sequence length="123" mass="13950">MSQSTFIPPNKYAKAIRQIPYGKVVTLADLRAYLGQSDSVPVFSGIATLIVAWSEEDESIPYWRVLKSGGEVNAKYPGGLEAQKVLLEAEGHRIIQKGKTKMKYYVKDYQEQSYLFDVKRNLM</sequence>
<reference evidence="3 4" key="1">
    <citation type="submission" date="2018-06" db="EMBL/GenBank/DDBJ databases">
        <authorList>
            <consortium name="Pathogen Informatics"/>
            <person name="Doyle S."/>
        </authorList>
    </citation>
    <scope>NUCLEOTIDE SEQUENCE [LARGE SCALE GENOMIC DNA]</scope>
    <source>
        <strain evidence="4">NCTC 11391</strain>
    </source>
</reference>
<dbReference type="GO" id="GO:0032259">
    <property type="term" value="P:methylation"/>
    <property type="evidence" value="ECO:0007669"/>
    <property type="project" value="UniProtKB-KW"/>
</dbReference>